<evidence type="ECO:0000313" key="2">
    <source>
        <dbReference type="EMBL" id="GEO82849.1"/>
    </source>
</evidence>
<dbReference type="OrthoDB" id="5460091at2"/>
<comment type="caution">
    <text evidence="2">The sequence shown here is derived from an EMBL/GenBank/DDBJ whole genome shotgun (WGS) entry which is preliminary data.</text>
</comment>
<dbReference type="InterPro" id="IPR019294">
    <property type="entry name" value="Translation_reg_Com"/>
</dbReference>
<feature type="region of interest" description="Disordered" evidence="1">
    <location>
        <begin position="37"/>
        <end position="78"/>
    </location>
</feature>
<evidence type="ECO:0000256" key="1">
    <source>
        <dbReference type="SAM" id="MobiDB-lite"/>
    </source>
</evidence>
<name>A0A512HBM2_9PROT</name>
<protein>
    <recommendedName>
        <fullName evidence="4">Com family DNA-binding transcriptional regulator</fullName>
    </recommendedName>
</protein>
<accession>A0A512HBM2</accession>
<evidence type="ECO:0000313" key="3">
    <source>
        <dbReference type="Proteomes" id="UP000321567"/>
    </source>
</evidence>
<evidence type="ECO:0008006" key="4">
    <source>
        <dbReference type="Google" id="ProtNLM"/>
    </source>
</evidence>
<organism evidence="2 3">
    <name type="scientific">Pararhodospirillum oryzae</name>
    <dbReference type="NCBI Taxonomy" id="478448"/>
    <lineage>
        <taxon>Bacteria</taxon>
        <taxon>Pseudomonadati</taxon>
        <taxon>Pseudomonadota</taxon>
        <taxon>Alphaproteobacteria</taxon>
        <taxon>Rhodospirillales</taxon>
        <taxon>Rhodospirillaceae</taxon>
        <taxon>Pararhodospirillum</taxon>
    </lineage>
</organism>
<feature type="compositionally biased region" description="Basic and acidic residues" evidence="1">
    <location>
        <begin position="43"/>
        <end position="55"/>
    </location>
</feature>
<dbReference type="Proteomes" id="UP000321567">
    <property type="component" value="Unassembled WGS sequence"/>
</dbReference>
<keyword evidence="3" id="KW-1185">Reference proteome</keyword>
<dbReference type="RefSeq" id="WP_147164877.1">
    <property type="nucleotide sequence ID" value="NZ_BJZO01000120.1"/>
</dbReference>
<sequence length="78" mass="8162">MESIRCGQCGRLLAKAEGVSALEIKCPRCGAYHVLRAASPTPERPRAPSDMDNARCDASQIPGVVGGRQATAGARDLP</sequence>
<dbReference type="AlphaFoldDB" id="A0A512HBM2"/>
<gene>
    <name evidence="2" type="ORF">ROR02_29800</name>
</gene>
<reference evidence="2 3" key="1">
    <citation type="submission" date="2019-07" db="EMBL/GenBank/DDBJ databases">
        <title>Whole genome shotgun sequence of Rhodospirillum oryzae NBRC 107573.</title>
        <authorList>
            <person name="Hosoyama A."/>
            <person name="Uohara A."/>
            <person name="Ohji S."/>
            <person name="Ichikawa N."/>
        </authorList>
    </citation>
    <scope>NUCLEOTIDE SEQUENCE [LARGE SCALE GENOMIC DNA]</scope>
    <source>
        <strain evidence="2 3">NBRC 107573</strain>
    </source>
</reference>
<dbReference type="Pfam" id="PF10122">
    <property type="entry name" value="Zn_ribbon_Com"/>
    <property type="match status" value="1"/>
</dbReference>
<proteinExistence type="predicted"/>
<dbReference type="EMBL" id="BJZO01000120">
    <property type="protein sequence ID" value="GEO82849.1"/>
    <property type="molecule type" value="Genomic_DNA"/>
</dbReference>